<comment type="caution">
    <text evidence="3">The sequence shown here is derived from an EMBL/GenBank/DDBJ whole genome shotgun (WGS) entry which is preliminary data.</text>
</comment>
<dbReference type="InterPro" id="IPR041613">
    <property type="entry name" value="Pept_S41_N"/>
</dbReference>
<feature type="chain" id="PRO_5047415386" evidence="1">
    <location>
        <begin position="19"/>
        <end position="479"/>
    </location>
</feature>
<dbReference type="PANTHER" id="PTHR32060:SF30">
    <property type="entry name" value="CARBOXY-TERMINAL PROCESSING PROTEASE CTPA"/>
    <property type="match status" value="1"/>
</dbReference>
<dbReference type="CDD" id="cd07561">
    <property type="entry name" value="Peptidase_S41_CPP_like"/>
    <property type="match status" value="1"/>
</dbReference>
<evidence type="ECO:0000313" key="3">
    <source>
        <dbReference type="EMBL" id="MDT0649165.1"/>
    </source>
</evidence>
<dbReference type="RefSeq" id="WP_311483342.1">
    <property type="nucleotide sequence ID" value="NZ_JAVRHP010000010.1"/>
</dbReference>
<dbReference type="Gene3D" id="3.30.750.170">
    <property type="match status" value="1"/>
</dbReference>
<dbReference type="PANTHER" id="PTHR32060">
    <property type="entry name" value="TAIL-SPECIFIC PROTEASE"/>
    <property type="match status" value="1"/>
</dbReference>
<dbReference type="Gene3D" id="3.90.226.10">
    <property type="entry name" value="2-enoyl-CoA Hydratase, Chain A, domain 1"/>
    <property type="match status" value="1"/>
</dbReference>
<evidence type="ECO:0000313" key="4">
    <source>
        <dbReference type="Proteomes" id="UP001248819"/>
    </source>
</evidence>
<dbReference type="SMART" id="SM00245">
    <property type="entry name" value="TSPc"/>
    <property type="match status" value="1"/>
</dbReference>
<protein>
    <submittedName>
        <fullName evidence="3">S41 family peptidase</fullName>
    </submittedName>
</protein>
<dbReference type="Pfam" id="PF18294">
    <property type="entry name" value="Pept_S41_N"/>
    <property type="match status" value="1"/>
</dbReference>
<name>A0ABU3CTD1_9FLAO</name>
<dbReference type="Pfam" id="PF03572">
    <property type="entry name" value="Peptidase_S41"/>
    <property type="match status" value="1"/>
</dbReference>
<dbReference type="InterPro" id="IPR036034">
    <property type="entry name" value="PDZ_sf"/>
</dbReference>
<dbReference type="SUPFAM" id="SSF50156">
    <property type="entry name" value="PDZ domain-like"/>
    <property type="match status" value="1"/>
</dbReference>
<dbReference type="PROSITE" id="PS51257">
    <property type="entry name" value="PROKAR_LIPOPROTEIN"/>
    <property type="match status" value="1"/>
</dbReference>
<keyword evidence="4" id="KW-1185">Reference proteome</keyword>
<feature type="signal peptide" evidence="1">
    <location>
        <begin position="1"/>
        <end position="18"/>
    </location>
</feature>
<dbReference type="Gene3D" id="2.30.42.10">
    <property type="match status" value="1"/>
</dbReference>
<accession>A0ABU3CTD1</accession>
<gene>
    <name evidence="3" type="ORF">RM529_03365</name>
</gene>
<keyword evidence="1" id="KW-0732">Signal</keyword>
<evidence type="ECO:0000256" key="1">
    <source>
        <dbReference type="SAM" id="SignalP"/>
    </source>
</evidence>
<evidence type="ECO:0000259" key="2">
    <source>
        <dbReference type="SMART" id="SM00245"/>
    </source>
</evidence>
<dbReference type="SUPFAM" id="SSF52096">
    <property type="entry name" value="ClpP/crotonase"/>
    <property type="match status" value="1"/>
</dbReference>
<feature type="domain" description="Tail specific protease" evidence="2">
    <location>
        <begin position="188"/>
        <end position="411"/>
    </location>
</feature>
<dbReference type="EMBL" id="JAVRHP010000010">
    <property type="protein sequence ID" value="MDT0649165.1"/>
    <property type="molecule type" value="Genomic_DNA"/>
</dbReference>
<dbReference type="Proteomes" id="UP001248819">
    <property type="component" value="Unassembled WGS sequence"/>
</dbReference>
<dbReference type="InterPro" id="IPR029045">
    <property type="entry name" value="ClpP/crotonase-like_dom_sf"/>
</dbReference>
<sequence>MKLNKLLLLLIFSTTLLTSCSEDNNDEINLENLEVEQFIYRGMNDYYLYKSDVPELANDFFASGADRDEFLADFATPEDLFSDGLLAPQDRFSFITSDYIALENSFSGIATTTGVDYRLYGFSNTNDLFGVVRYIIPNSNAEGENIKRGDLFTRVNGENLTRDNYRTLLASDQVTFTLASMENNTVSETSETVTIANEVLVENPILITKTLDVEGMKIGYIMYNSFVADFDDRLNAAFSQLDAEGVTKLILDLRYNGGGRVSSATRLASMITGQFTGEVFAKEQWNEEYQNLIETAYPDRLYNRFTENVDDGERINSLNLTDLYVITSSSSASASELIINGLDPYIDVQKVGDTTTGKSQASVTLYDSPDFDRENANPDHTYAIQPLVLESVNSEDVSVPYNGIIPDVAIEEIISNLGVLGEPSDPLLSATLDLITGNRRSYPERNYNFKEFSESGNNKPNYQRMYIDELPLISEKKLN</sequence>
<proteinExistence type="predicted"/>
<organism evidence="3 4">
    <name type="scientific">Autumnicola edwardsiae</name>
    <dbReference type="NCBI Taxonomy" id="3075594"/>
    <lineage>
        <taxon>Bacteria</taxon>
        <taxon>Pseudomonadati</taxon>
        <taxon>Bacteroidota</taxon>
        <taxon>Flavobacteriia</taxon>
        <taxon>Flavobacteriales</taxon>
        <taxon>Flavobacteriaceae</taxon>
        <taxon>Autumnicola</taxon>
    </lineage>
</organism>
<reference evidence="3 4" key="1">
    <citation type="submission" date="2023-09" db="EMBL/GenBank/DDBJ databases">
        <authorList>
            <person name="Rey-Velasco X."/>
        </authorList>
    </citation>
    <scope>NUCLEOTIDE SEQUENCE [LARGE SCALE GENOMIC DNA]</scope>
    <source>
        <strain evidence="3 4">F297</strain>
    </source>
</reference>
<dbReference type="InterPro" id="IPR005151">
    <property type="entry name" value="Tail-specific_protease"/>
</dbReference>